<accession>A0A914MMV7</accession>
<dbReference type="AlphaFoldDB" id="A0A914MMV7"/>
<dbReference type="WBParaSite" id="Minc3s02231g28990">
    <property type="protein sequence ID" value="Minc3s02231g28990"/>
    <property type="gene ID" value="Minc3s02231g28990"/>
</dbReference>
<reference evidence="2" key="1">
    <citation type="submission" date="2022-11" db="UniProtKB">
        <authorList>
            <consortium name="WormBaseParasite"/>
        </authorList>
    </citation>
    <scope>IDENTIFICATION</scope>
</reference>
<keyword evidence="1" id="KW-1185">Reference proteome</keyword>
<proteinExistence type="predicted"/>
<name>A0A914MMV7_MELIC</name>
<evidence type="ECO:0000313" key="1">
    <source>
        <dbReference type="Proteomes" id="UP000887563"/>
    </source>
</evidence>
<dbReference type="Proteomes" id="UP000887563">
    <property type="component" value="Unplaced"/>
</dbReference>
<protein>
    <submittedName>
        <fullName evidence="2">Uncharacterized protein</fullName>
    </submittedName>
</protein>
<organism evidence="1 2">
    <name type="scientific">Meloidogyne incognita</name>
    <name type="common">Southern root-knot nematode worm</name>
    <name type="synonym">Oxyuris incognita</name>
    <dbReference type="NCBI Taxonomy" id="6306"/>
    <lineage>
        <taxon>Eukaryota</taxon>
        <taxon>Metazoa</taxon>
        <taxon>Ecdysozoa</taxon>
        <taxon>Nematoda</taxon>
        <taxon>Chromadorea</taxon>
        <taxon>Rhabditida</taxon>
        <taxon>Tylenchina</taxon>
        <taxon>Tylenchomorpha</taxon>
        <taxon>Tylenchoidea</taxon>
        <taxon>Meloidogynidae</taxon>
        <taxon>Meloidogyninae</taxon>
        <taxon>Meloidogyne</taxon>
        <taxon>Meloidogyne incognita group</taxon>
    </lineage>
</organism>
<sequence length="53" mass="5958">MTCLIIGPIGISVRGGDDVRQYYANGHTLLGELIKEMVDKEQREQTLILQRKG</sequence>
<evidence type="ECO:0000313" key="2">
    <source>
        <dbReference type="WBParaSite" id="Minc3s02231g28990"/>
    </source>
</evidence>